<dbReference type="RefSeq" id="WP_315603450.1">
    <property type="nucleotide sequence ID" value="NZ_CP130318.1"/>
</dbReference>
<sequence length="217" mass="23610">MHYQLSFACASSKAHRSPGNRRLENGHETACGERRAAELLALATRSVGAKHGGKAYKLHLQQLLAEYYLAVEQLQVMEDEVAAALARIPLAKPLLAMKGMGILSIAGILGEAGDLSGYAHGNALLRHAGLNLAEASSGKWKGQMSLSKRGRPRLRHALFMATMALILNDHSFKRQHEVNVKTKGMKPMRSVMKLCAKLARLLVAMAQSGEAYIDLFP</sequence>
<dbReference type="EMBL" id="CP130318">
    <property type="protein sequence ID" value="WNQ09676.1"/>
    <property type="molecule type" value="Genomic_DNA"/>
</dbReference>
<protein>
    <submittedName>
        <fullName evidence="2">Transposase</fullName>
    </submittedName>
</protein>
<accession>A0AA96LCN8</accession>
<dbReference type="Proteomes" id="UP001305702">
    <property type="component" value="Chromosome"/>
</dbReference>
<dbReference type="Pfam" id="PF02371">
    <property type="entry name" value="Transposase_20"/>
    <property type="match status" value="1"/>
</dbReference>
<reference evidence="2 3" key="1">
    <citation type="submission" date="2022-02" db="EMBL/GenBank/DDBJ databases">
        <title>Paenibacillus sp. MBLB1776 Whole Genome Shotgun Sequencing.</title>
        <authorList>
            <person name="Hwang C.Y."/>
            <person name="Cho E.-S."/>
            <person name="Seo M.-J."/>
        </authorList>
    </citation>
    <scope>NUCLEOTIDE SEQUENCE [LARGE SCALE GENOMIC DNA]</scope>
    <source>
        <strain evidence="2 3">MBLB1776</strain>
    </source>
</reference>
<dbReference type="InterPro" id="IPR003346">
    <property type="entry name" value="Transposase_20"/>
</dbReference>
<evidence type="ECO:0000313" key="2">
    <source>
        <dbReference type="EMBL" id="WNQ09676.1"/>
    </source>
</evidence>
<dbReference type="GO" id="GO:0004803">
    <property type="term" value="F:transposase activity"/>
    <property type="evidence" value="ECO:0007669"/>
    <property type="project" value="InterPro"/>
</dbReference>
<dbReference type="PANTHER" id="PTHR33055">
    <property type="entry name" value="TRANSPOSASE FOR INSERTION SEQUENCE ELEMENT IS1111A"/>
    <property type="match status" value="1"/>
</dbReference>
<feature type="domain" description="Transposase IS116/IS110/IS902 C-terminal" evidence="1">
    <location>
        <begin position="93"/>
        <end position="175"/>
    </location>
</feature>
<evidence type="ECO:0000259" key="1">
    <source>
        <dbReference type="Pfam" id="PF02371"/>
    </source>
</evidence>
<dbReference type="GO" id="GO:0003677">
    <property type="term" value="F:DNA binding"/>
    <property type="evidence" value="ECO:0007669"/>
    <property type="project" value="InterPro"/>
</dbReference>
<gene>
    <name evidence="2" type="ORF">MJA45_18860</name>
</gene>
<dbReference type="InterPro" id="IPR047650">
    <property type="entry name" value="Transpos_IS110"/>
</dbReference>
<organism evidence="2 3">
    <name type="scientific">Paenibacillus aurantius</name>
    <dbReference type="NCBI Taxonomy" id="2918900"/>
    <lineage>
        <taxon>Bacteria</taxon>
        <taxon>Bacillati</taxon>
        <taxon>Bacillota</taxon>
        <taxon>Bacilli</taxon>
        <taxon>Bacillales</taxon>
        <taxon>Paenibacillaceae</taxon>
        <taxon>Paenibacillus</taxon>
    </lineage>
</organism>
<name>A0AA96LCN8_9BACL</name>
<dbReference type="AlphaFoldDB" id="A0AA96LCN8"/>
<evidence type="ECO:0000313" key="3">
    <source>
        <dbReference type="Proteomes" id="UP001305702"/>
    </source>
</evidence>
<proteinExistence type="predicted"/>
<dbReference type="KEGG" id="paun:MJA45_18860"/>
<keyword evidence="3" id="KW-1185">Reference proteome</keyword>
<dbReference type="GO" id="GO:0006313">
    <property type="term" value="P:DNA transposition"/>
    <property type="evidence" value="ECO:0007669"/>
    <property type="project" value="InterPro"/>
</dbReference>